<name>A0ABR1DK94_NECAM</name>
<gene>
    <name evidence="1" type="primary">Necator_chrIV.g15896</name>
    <name evidence="1" type="ORF">RB195_002601</name>
</gene>
<proteinExistence type="predicted"/>
<accession>A0ABR1DK94</accession>
<evidence type="ECO:0000313" key="2">
    <source>
        <dbReference type="Proteomes" id="UP001303046"/>
    </source>
</evidence>
<protein>
    <submittedName>
        <fullName evidence="1">Uncharacterized protein</fullName>
    </submittedName>
</protein>
<keyword evidence="2" id="KW-1185">Reference proteome</keyword>
<comment type="caution">
    <text evidence="1">The sequence shown here is derived from an EMBL/GenBank/DDBJ whole genome shotgun (WGS) entry which is preliminary data.</text>
</comment>
<dbReference type="Proteomes" id="UP001303046">
    <property type="component" value="Unassembled WGS sequence"/>
</dbReference>
<dbReference type="EMBL" id="JAVFWL010000004">
    <property type="protein sequence ID" value="KAK6750730.1"/>
    <property type="molecule type" value="Genomic_DNA"/>
</dbReference>
<organism evidence="1 2">
    <name type="scientific">Necator americanus</name>
    <name type="common">Human hookworm</name>
    <dbReference type="NCBI Taxonomy" id="51031"/>
    <lineage>
        <taxon>Eukaryota</taxon>
        <taxon>Metazoa</taxon>
        <taxon>Ecdysozoa</taxon>
        <taxon>Nematoda</taxon>
        <taxon>Chromadorea</taxon>
        <taxon>Rhabditida</taxon>
        <taxon>Rhabditina</taxon>
        <taxon>Rhabditomorpha</taxon>
        <taxon>Strongyloidea</taxon>
        <taxon>Ancylostomatidae</taxon>
        <taxon>Bunostominae</taxon>
        <taxon>Necator</taxon>
    </lineage>
</organism>
<reference evidence="1 2" key="1">
    <citation type="submission" date="2023-08" db="EMBL/GenBank/DDBJ databases">
        <title>A Necator americanus chromosomal reference genome.</title>
        <authorList>
            <person name="Ilik V."/>
            <person name="Petrzelkova K.J."/>
            <person name="Pardy F."/>
            <person name="Fuh T."/>
            <person name="Niatou-Singa F.S."/>
            <person name="Gouil Q."/>
            <person name="Baker L."/>
            <person name="Ritchie M.E."/>
            <person name="Jex A.R."/>
            <person name="Gazzola D."/>
            <person name="Li H."/>
            <person name="Toshio Fujiwara R."/>
            <person name="Zhan B."/>
            <person name="Aroian R.V."/>
            <person name="Pafco B."/>
            <person name="Schwarz E.M."/>
        </authorList>
    </citation>
    <scope>NUCLEOTIDE SEQUENCE [LARGE SCALE GENOMIC DNA]</scope>
    <source>
        <strain evidence="1 2">Aroian</strain>
        <tissue evidence="1">Whole animal</tissue>
    </source>
</reference>
<evidence type="ECO:0000313" key="1">
    <source>
        <dbReference type="EMBL" id="KAK6750730.1"/>
    </source>
</evidence>
<sequence>MNSTMRGRFAYEDILGDQFQLRALKGTTFPHNVMSSSIQLCQSQVRVREMCTTHTNMVRRGGKSCDFGYRTTFSKKEVMQPHVLLT</sequence>